<dbReference type="GO" id="GO:0005886">
    <property type="term" value="C:plasma membrane"/>
    <property type="evidence" value="ECO:0007669"/>
    <property type="project" value="UniProtKB-SubCell"/>
</dbReference>
<keyword evidence="5" id="KW-0547">Nucleotide-binding</keyword>
<keyword evidence="7" id="KW-0408">Iron</keyword>
<dbReference type="PROSITE" id="PS50893">
    <property type="entry name" value="ABC_TRANSPORTER_2"/>
    <property type="match status" value="1"/>
</dbReference>
<evidence type="ECO:0000256" key="3">
    <source>
        <dbReference type="ARBA" id="ARBA00022475"/>
    </source>
</evidence>
<gene>
    <name evidence="11" type="ORF">HMPREF9449_02020</name>
</gene>
<reference evidence="11 12" key="1">
    <citation type="submission" date="2012-01" db="EMBL/GenBank/DDBJ databases">
        <title>The Genome Sequence of Odoribacter laneus YIT 12061.</title>
        <authorList>
            <consortium name="The Broad Institute Genome Sequencing Platform"/>
            <person name="Earl A."/>
            <person name="Ward D."/>
            <person name="Feldgarden M."/>
            <person name="Gevers D."/>
            <person name="Morotomi M."/>
            <person name="Young S.K."/>
            <person name="Zeng Q."/>
            <person name="Gargeya S."/>
            <person name="Fitzgerald M."/>
            <person name="Haas B."/>
            <person name="Abouelleil A."/>
            <person name="Alvarado L."/>
            <person name="Arachchi H.M."/>
            <person name="Berlin A."/>
            <person name="Chapman S.B."/>
            <person name="Gearin G."/>
            <person name="Goldberg J."/>
            <person name="Griggs A."/>
            <person name="Gujja S."/>
            <person name="Hansen M."/>
            <person name="Heiman D."/>
            <person name="Howarth C."/>
            <person name="Larimer J."/>
            <person name="Lui A."/>
            <person name="MacDonald P.J.P."/>
            <person name="McCowen C."/>
            <person name="Montmayeur A."/>
            <person name="Murphy C."/>
            <person name="Neiman D."/>
            <person name="Pearson M."/>
            <person name="Priest M."/>
            <person name="Roberts A."/>
            <person name="Saif S."/>
            <person name="Shea T."/>
            <person name="Sisk P."/>
            <person name="Stolte C."/>
            <person name="Sykes S."/>
            <person name="Wortman J."/>
            <person name="Nusbaum C."/>
            <person name="Birren B."/>
        </authorList>
    </citation>
    <scope>NUCLEOTIDE SEQUENCE [LARGE SCALE GENOMIC DNA]</scope>
    <source>
        <strain evidence="11 12">YIT 12061</strain>
    </source>
</reference>
<feature type="domain" description="ABC transporter" evidence="10">
    <location>
        <begin position="10"/>
        <end position="250"/>
    </location>
</feature>
<dbReference type="SUPFAM" id="SSF52540">
    <property type="entry name" value="P-loop containing nucleoside triphosphate hydrolases"/>
    <property type="match status" value="1"/>
</dbReference>
<evidence type="ECO:0000259" key="10">
    <source>
        <dbReference type="PROSITE" id="PS50893"/>
    </source>
</evidence>
<evidence type="ECO:0000256" key="6">
    <source>
        <dbReference type="ARBA" id="ARBA00022840"/>
    </source>
</evidence>
<dbReference type="Gene3D" id="3.40.50.300">
    <property type="entry name" value="P-loop containing nucleotide triphosphate hydrolases"/>
    <property type="match status" value="1"/>
</dbReference>
<dbReference type="GO" id="GO:0005524">
    <property type="term" value="F:ATP binding"/>
    <property type="evidence" value="ECO:0007669"/>
    <property type="project" value="UniProtKB-KW"/>
</dbReference>
<name>H1DJE8_9BACT</name>
<evidence type="ECO:0000256" key="2">
    <source>
        <dbReference type="ARBA" id="ARBA00022448"/>
    </source>
</evidence>
<keyword evidence="6" id="KW-0067">ATP-binding</keyword>
<dbReference type="STRING" id="742817.HMPREF9449_02020"/>
<comment type="caution">
    <text evidence="11">The sequence shown here is derived from an EMBL/GenBank/DDBJ whole genome shotgun (WGS) entry which is preliminary data.</text>
</comment>
<protein>
    <recommendedName>
        <fullName evidence="10">ABC transporter domain-containing protein</fullName>
    </recommendedName>
</protein>
<evidence type="ECO:0000256" key="4">
    <source>
        <dbReference type="ARBA" id="ARBA00022496"/>
    </source>
</evidence>
<comment type="subcellular location">
    <subcellularLocation>
        <location evidence="1">Cell membrane</location>
        <topology evidence="1">Peripheral membrane protein</topology>
    </subcellularLocation>
</comment>
<evidence type="ECO:0000256" key="1">
    <source>
        <dbReference type="ARBA" id="ARBA00004202"/>
    </source>
</evidence>
<evidence type="ECO:0000256" key="5">
    <source>
        <dbReference type="ARBA" id="ARBA00022741"/>
    </source>
</evidence>
<evidence type="ECO:0000313" key="12">
    <source>
        <dbReference type="Proteomes" id="UP000004892"/>
    </source>
</evidence>
<keyword evidence="12" id="KW-1185">Reference proteome</keyword>
<dbReference type="InterPro" id="IPR027417">
    <property type="entry name" value="P-loop_NTPase"/>
</dbReference>
<dbReference type="FunFam" id="3.40.50.300:FF:000134">
    <property type="entry name" value="Iron-enterobactin ABC transporter ATP-binding protein"/>
    <property type="match status" value="1"/>
</dbReference>
<evidence type="ECO:0000313" key="11">
    <source>
        <dbReference type="EMBL" id="EHP46403.1"/>
    </source>
</evidence>
<dbReference type="PATRIC" id="fig|742817.3.peg.2157"/>
<sequence length="348" mass="39214">MADMRSDIMIQARNLTIGYRQGRKVKKVHTGLSFALRQGELTCLLGPNGAGKSTLLRTLGGTQAPLTGDIFLEGRSFTTYTEKEISRKIGLVLTDRTMAGGLTVFDLVSLGRHPHTGFFGRLQKRDEEIVYQSLDAVGVAFKAGSYVAELSDGERQKVMIAKALAQECPLLLLDEPTAFLDVVSRIEMMDLLHELAEKKGKTVLLSTHDLEQALLLGDRLWLLSRDKGLVCGATEDLVFSGEINQFFARNEIIFDRKNGNFRPQKREGKKITLKAEGELFFWTQNALTRNGFQLEEQATLVLEACSPHAFRLWENNQIKKTFTSFEQLIAFVKQKELFREREDILPEL</sequence>
<evidence type="ECO:0000256" key="7">
    <source>
        <dbReference type="ARBA" id="ARBA00023004"/>
    </source>
</evidence>
<dbReference type="PANTHER" id="PTHR42771:SF2">
    <property type="entry name" value="IRON(3+)-HYDROXAMATE IMPORT ATP-BINDING PROTEIN FHUC"/>
    <property type="match status" value="1"/>
</dbReference>
<dbReference type="InterPro" id="IPR003439">
    <property type="entry name" value="ABC_transporter-like_ATP-bd"/>
</dbReference>
<dbReference type="GO" id="GO:0016887">
    <property type="term" value="F:ATP hydrolysis activity"/>
    <property type="evidence" value="ECO:0007669"/>
    <property type="project" value="InterPro"/>
</dbReference>
<keyword evidence="9" id="KW-0472">Membrane</keyword>
<dbReference type="Pfam" id="PF00005">
    <property type="entry name" value="ABC_tran"/>
    <property type="match status" value="1"/>
</dbReference>
<evidence type="ECO:0000256" key="8">
    <source>
        <dbReference type="ARBA" id="ARBA00023065"/>
    </source>
</evidence>
<keyword evidence="4" id="KW-0410">Iron transport</keyword>
<dbReference type="PANTHER" id="PTHR42771">
    <property type="entry name" value="IRON(3+)-HYDROXAMATE IMPORT ATP-BINDING PROTEIN FHUC"/>
    <property type="match status" value="1"/>
</dbReference>
<accession>H1DJE8</accession>
<proteinExistence type="predicted"/>
<dbReference type="EMBL" id="ADMC01000025">
    <property type="protein sequence ID" value="EHP46403.1"/>
    <property type="molecule type" value="Genomic_DNA"/>
</dbReference>
<dbReference type="RefSeq" id="WP_009137167.1">
    <property type="nucleotide sequence ID" value="NZ_JH594596.1"/>
</dbReference>
<dbReference type="GO" id="GO:0006826">
    <property type="term" value="P:iron ion transport"/>
    <property type="evidence" value="ECO:0007669"/>
    <property type="project" value="UniProtKB-KW"/>
</dbReference>
<dbReference type="HOGENOM" id="CLU_000604_1_11_10"/>
<dbReference type="GeneID" id="98069579"/>
<dbReference type="CDD" id="cd03214">
    <property type="entry name" value="ABC_Iron-Siderophores_B12_Hemin"/>
    <property type="match status" value="1"/>
</dbReference>
<dbReference type="Proteomes" id="UP000004892">
    <property type="component" value="Unassembled WGS sequence"/>
</dbReference>
<dbReference type="InterPro" id="IPR051535">
    <property type="entry name" value="Siderophore_ABC-ATPase"/>
</dbReference>
<dbReference type="SMART" id="SM00382">
    <property type="entry name" value="AAA"/>
    <property type="match status" value="1"/>
</dbReference>
<dbReference type="eggNOG" id="COG1120">
    <property type="taxonomic scope" value="Bacteria"/>
</dbReference>
<keyword evidence="3" id="KW-1003">Cell membrane</keyword>
<dbReference type="AlphaFoldDB" id="H1DJE8"/>
<keyword evidence="8" id="KW-0406">Ion transport</keyword>
<evidence type="ECO:0000256" key="9">
    <source>
        <dbReference type="ARBA" id="ARBA00023136"/>
    </source>
</evidence>
<dbReference type="InterPro" id="IPR003593">
    <property type="entry name" value="AAA+_ATPase"/>
</dbReference>
<keyword evidence="2" id="KW-0813">Transport</keyword>
<organism evidence="11 12">
    <name type="scientific">Odoribacter laneus YIT 12061</name>
    <dbReference type="NCBI Taxonomy" id="742817"/>
    <lineage>
        <taxon>Bacteria</taxon>
        <taxon>Pseudomonadati</taxon>
        <taxon>Bacteroidota</taxon>
        <taxon>Bacteroidia</taxon>
        <taxon>Bacteroidales</taxon>
        <taxon>Odoribacteraceae</taxon>
        <taxon>Odoribacter</taxon>
    </lineage>
</organism>